<accession>A0AAW0AW85</accession>
<gene>
    <name evidence="5" type="ORF">R3P38DRAFT_3560201</name>
</gene>
<keyword evidence="1" id="KW-0547">Nucleotide-binding</keyword>
<dbReference type="Pfam" id="PF01823">
    <property type="entry name" value="MACPF"/>
    <property type="match status" value="1"/>
</dbReference>
<feature type="compositionally biased region" description="Basic residues" evidence="2">
    <location>
        <begin position="563"/>
        <end position="574"/>
    </location>
</feature>
<evidence type="ECO:0000313" key="6">
    <source>
        <dbReference type="Proteomes" id="UP001362999"/>
    </source>
</evidence>
<keyword evidence="6" id="KW-1185">Reference proteome</keyword>
<dbReference type="InterPro" id="IPR006703">
    <property type="entry name" value="G_AIG1"/>
</dbReference>
<evidence type="ECO:0000256" key="2">
    <source>
        <dbReference type="SAM" id="MobiDB-lite"/>
    </source>
</evidence>
<dbReference type="SUPFAM" id="SSF52540">
    <property type="entry name" value="P-loop containing nucleoside triphosphate hydrolases"/>
    <property type="match status" value="1"/>
</dbReference>
<comment type="caution">
    <text evidence="5">The sequence shown here is derived from an EMBL/GenBank/DDBJ whole genome shotgun (WGS) entry which is preliminary data.</text>
</comment>
<feature type="domain" description="MACPF" evidence="3">
    <location>
        <begin position="492"/>
        <end position="561"/>
    </location>
</feature>
<reference evidence="5 6" key="1">
    <citation type="journal article" date="2024" name="J Genomics">
        <title>Draft genome sequencing and assembly of Favolaschia claudopus CIRM-BRFM 2984 isolated from oak limbs.</title>
        <authorList>
            <person name="Navarro D."/>
            <person name="Drula E."/>
            <person name="Chaduli D."/>
            <person name="Cazenave R."/>
            <person name="Ahrendt S."/>
            <person name="Wang J."/>
            <person name="Lipzen A."/>
            <person name="Daum C."/>
            <person name="Barry K."/>
            <person name="Grigoriev I.V."/>
            <person name="Favel A."/>
            <person name="Rosso M.N."/>
            <person name="Martin F."/>
        </authorList>
    </citation>
    <scope>NUCLEOTIDE SEQUENCE [LARGE SCALE GENOMIC DNA]</scope>
    <source>
        <strain evidence="5 6">CIRM-BRFM 2984</strain>
    </source>
</reference>
<proteinExistence type="predicted"/>
<dbReference type="Gene3D" id="3.40.50.300">
    <property type="entry name" value="P-loop containing nucleotide triphosphate hydrolases"/>
    <property type="match status" value="1"/>
</dbReference>
<name>A0AAW0AW85_9AGAR</name>
<evidence type="ECO:0000313" key="5">
    <source>
        <dbReference type="EMBL" id="KAK7017746.1"/>
    </source>
</evidence>
<evidence type="ECO:0000256" key="1">
    <source>
        <dbReference type="ARBA" id="ARBA00022741"/>
    </source>
</evidence>
<dbReference type="EMBL" id="JAWWNJ010000047">
    <property type="protein sequence ID" value="KAK7017746.1"/>
    <property type="molecule type" value="Genomic_DNA"/>
</dbReference>
<dbReference type="GO" id="GO:0005525">
    <property type="term" value="F:GTP binding"/>
    <property type="evidence" value="ECO:0007669"/>
    <property type="project" value="InterPro"/>
</dbReference>
<evidence type="ECO:0000259" key="4">
    <source>
        <dbReference type="Pfam" id="PF04548"/>
    </source>
</evidence>
<dbReference type="Pfam" id="PF04548">
    <property type="entry name" value="AIG1"/>
    <property type="match status" value="1"/>
</dbReference>
<organism evidence="5 6">
    <name type="scientific">Favolaschia claudopus</name>
    <dbReference type="NCBI Taxonomy" id="2862362"/>
    <lineage>
        <taxon>Eukaryota</taxon>
        <taxon>Fungi</taxon>
        <taxon>Dikarya</taxon>
        <taxon>Basidiomycota</taxon>
        <taxon>Agaricomycotina</taxon>
        <taxon>Agaricomycetes</taxon>
        <taxon>Agaricomycetidae</taxon>
        <taxon>Agaricales</taxon>
        <taxon>Marasmiineae</taxon>
        <taxon>Mycenaceae</taxon>
        <taxon>Favolaschia</taxon>
    </lineage>
</organism>
<feature type="region of interest" description="Disordered" evidence="2">
    <location>
        <begin position="550"/>
        <end position="583"/>
    </location>
</feature>
<feature type="domain" description="AIG1-type G" evidence="4">
    <location>
        <begin position="134"/>
        <end position="216"/>
    </location>
</feature>
<dbReference type="InterPro" id="IPR027417">
    <property type="entry name" value="P-loop_NTPase"/>
</dbReference>
<dbReference type="AlphaFoldDB" id="A0AAW0AW85"/>
<sequence length="699" mass="77706">MDTWAKKRIAKLKMKPEDIIAIIFAHCDERGKSTGFPFDRNTQFLGWRDGQLFSKLWVVLSSSRTILVRNWTELCGAGMHVEEFQRTSTWVAEFLLKLGNASSASPESLSRQAPQLRLEQAPQPVTGRHQTQANIVLFGNTGHGKSKTINRLLGQNLLLVGKKTLGSTTKVIRRVQLHPRGSITSTPHTLAIDDTPGFEDTTYEDREINAALIRRYAEHQVLSNKVRIYPNIILVVVAWDSITPDAMNSPEHFTSAAGKSMYALSNSGLVDPERPNVIVVVTKSLSQLADLRKSKHSNDLQWRMDAQKRMTVLADIQRKVFPRLHPWQIVFIENGGGNSIPYSYPTLPNGELSHQNLLDAIRKLVEFSGPRGTRDTAGIKALDYLIGAVPWEVREEILLSRMDVVPKPVPVIVDTKRRVQELTDLYLGVTYNPITETFGRSTVLNKELAQPANVIERGTEFIKEDETLPQRLGAHRENTTAPRDIYTAEYLAAVKTITQPVLSQEMISIISRLPRWSEAAESEYSQFFRNHGTHVVCTVALGGTLRVTLPPSLPTTRNGQTRGKVRTKASKSKKKNQELAAPAPSTLSSVSIIREGGTSASGDFIISLQNHFKPSMTSAASSANALRWPSDGLRTQWTKSLDQDPTFCANSAATKYERLDKLGGLSAAQQVDLREAINVYLSPVKAVKGQKKPKATKKR</sequence>
<evidence type="ECO:0000259" key="3">
    <source>
        <dbReference type="Pfam" id="PF01823"/>
    </source>
</evidence>
<protein>
    <submittedName>
        <fullName evidence="5">Protein hedgehog</fullName>
    </submittedName>
</protein>
<dbReference type="InterPro" id="IPR020864">
    <property type="entry name" value="MACPF"/>
</dbReference>
<dbReference type="Proteomes" id="UP001362999">
    <property type="component" value="Unassembled WGS sequence"/>
</dbReference>